<proteinExistence type="predicted"/>
<dbReference type="RefSeq" id="WP_067677900.1">
    <property type="nucleotide sequence ID" value="NZ_CP016591.1"/>
</dbReference>
<dbReference type="PANTHER" id="PTHR47506">
    <property type="entry name" value="TRANSCRIPTIONAL REGULATORY PROTEIN"/>
    <property type="match status" value="1"/>
</dbReference>
<evidence type="ECO:0000256" key="3">
    <source>
        <dbReference type="ARBA" id="ARBA00023163"/>
    </source>
</evidence>
<keyword evidence="7" id="KW-1185">Reference proteome</keyword>
<keyword evidence="2 4" id="KW-0238">DNA-binding</keyword>
<dbReference type="KEGG" id="ado:A6F68_01457"/>
<dbReference type="Gene3D" id="1.10.357.10">
    <property type="entry name" value="Tetracycline Repressor, domain 2"/>
    <property type="match status" value="1"/>
</dbReference>
<evidence type="ECO:0000256" key="4">
    <source>
        <dbReference type="PROSITE-ProRule" id="PRU00335"/>
    </source>
</evidence>
<evidence type="ECO:0000259" key="5">
    <source>
        <dbReference type="PROSITE" id="PS50977"/>
    </source>
</evidence>
<organism evidence="6 7">
    <name type="scientific">Tsuneonella dongtanensis</name>
    <dbReference type="NCBI Taxonomy" id="692370"/>
    <lineage>
        <taxon>Bacteria</taxon>
        <taxon>Pseudomonadati</taxon>
        <taxon>Pseudomonadota</taxon>
        <taxon>Alphaproteobacteria</taxon>
        <taxon>Sphingomonadales</taxon>
        <taxon>Erythrobacteraceae</taxon>
        <taxon>Tsuneonella</taxon>
    </lineage>
</organism>
<feature type="DNA-binding region" description="H-T-H motif" evidence="4">
    <location>
        <begin position="25"/>
        <end position="44"/>
    </location>
</feature>
<protein>
    <submittedName>
        <fullName evidence="6">HTH-type transcriptional repressor NemR</fullName>
    </submittedName>
</protein>
<dbReference type="STRING" id="692370.A6F68_01457"/>
<dbReference type="SUPFAM" id="SSF48498">
    <property type="entry name" value="Tetracyclin repressor-like, C-terminal domain"/>
    <property type="match status" value="1"/>
</dbReference>
<dbReference type="InterPro" id="IPR036271">
    <property type="entry name" value="Tet_transcr_reg_TetR-rel_C_sf"/>
</dbReference>
<evidence type="ECO:0000313" key="7">
    <source>
        <dbReference type="Proteomes" id="UP000092932"/>
    </source>
</evidence>
<dbReference type="PROSITE" id="PS50977">
    <property type="entry name" value="HTH_TETR_2"/>
    <property type="match status" value="1"/>
</dbReference>
<gene>
    <name evidence="6" type="primary">nemR</name>
    <name evidence="6" type="ORF">A6F68_01457</name>
</gene>
<evidence type="ECO:0000313" key="6">
    <source>
        <dbReference type="EMBL" id="ANY19973.1"/>
    </source>
</evidence>
<dbReference type="InterPro" id="IPR009057">
    <property type="entry name" value="Homeodomain-like_sf"/>
</dbReference>
<dbReference type="AlphaFoldDB" id="A0A1B2ACU6"/>
<evidence type="ECO:0000256" key="1">
    <source>
        <dbReference type="ARBA" id="ARBA00023015"/>
    </source>
</evidence>
<sequence>MKTSRDELLRIGEEIVCRQGLAGLSFGEVAQRAGIRKASVHHHFASKAIFAAALVSRLAELAEADLSDAEADHRRGYLALKTLLRERRDQIDDGHALDPLTALAAGADALDDATRAALGHARELVLRRIASILQAGRRDRTISVAGDIEEEARAVLAQIEGAELAARAAGDGAMFDRTIATLEKRMAAH</sequence>
<dbReference type="EMBL" id="CP016591">
    <property type="protein sequence ID" value="ANY19973.1"/>
    <property type="molecule type" value="Genomic_DNA"/>
</dbReference>
<dbReference type="Pfam" id="PF00440">
    <property type="entry name" value="TetR_N"/>
    <property type="match status" value="1"/>
</dbReference>
<dbReference type="Proteomes" id="UP000092932">
    <property type="component" value="Chromosome"/>
</dbReference>
<evidence type="ECO:0000256" key="2">
    <source>
        <dbReference type="ARBA" id="ARBA00023125"/>
    </source>
</evidence>
<dbReference type="SUPFAM" id="SSF46689">
    <property type="entry name" value="Homeodomain-like"/>
    <property type="match status" value="1"/>
</dbReference>
<feature type="domain" description="HTH tetR-type" evidence="5">
    <location>
        <begin position="2"/>
        <end position="62"/>
    </location>
</feature>
<keyword evidence="1" id="KW-0805">Transcription regulation</keyword>
<keyword evidence="3" id="KW-0804">Transcription</keyword>
<dbReference type="OrthoDB" id="9809772at2"/>
<reference evidence="6 7" key="1">
    <citation type="submission" date="2016-07" db="EMBL/GenBank/DDBJ databases">
        <title>Complete genome sequence of Altererythrobacter dongtanensis KCTC 22672, a type strain with esterase isolated from tidal flat.</title>
        <authorList>
            <person name="Cheng H."/>
            <person name="Wu Y.-H."/>
            <person name="Zhou P."/>
            <person name="Huo Y.-Y."/>
            <person name="Wang C.-S."/>
            <person name="Xu X.-W."/>
        </authorList>
    </citation>
    <scope>NUCLEOTIDE SEQUENCE [LARGE SCALE GENOMIC DNA]</scope>
    <source>
        <strain evidence="6 7">KCTC 22672</strain>
    </source>
</reference>
<accession>A0A1B2ACU6</accession>
<dbReference type="PANTHER" id="PTHR47506:SF6">
    <property type="entry name" value="HTH-TYPE TRANSCRIPTIONAL REPRESSOR NEMR"/>
    <property type="match status" value="1"/>
</dbReference>
<name>A0A1B2ACU6_9SPHN</name>
<dbReference type="GO" id="GO:0003677">
    <property type="term" value="F:DNA binding"/>
    <property type="evidence" value="ECO:0007669"/>
    <property type="project" value="UniProtKB-UniRule"/>
</dbReference>
<dbReference type="InterPro" id="IPR001647">
    <property type="entry name" value="HTH_TetR"/>
</dbReference>